<dbReference type="SUPFAM" id="SSF117396">
    <property type="entry name" value="TM1631-like"/>
    <property type="match status" value="1"/>
</dbReference>
<protein>
    <submittedName>
        <fullName evidence="1">DUF72 domain containing protein</fullName>
    </submittedName>
</protein>
<gene>
    <name evidence="1" type="ORF">LF41_2546</name>
</gene>
<reference evidence="1 2" key="1">
    <citation type="submission" date="2014-09" db="EMBL/GenBank/DDBJ databases">
        <title>Genome sequences of Lysobacter dokdonensis DS-58.</title>
        <authorList>
            <person name="Kim J.F."/>
            <person name="Kwak M.-J."/>
        </authorList>
    </citation>
    <scope>NUCLEOTIDE SEQUENCE [LARGE SCALE GENOMIC DNA]</scope>
    <source>
        <strain evidence="1 2">DS-58</strain>
    </source>
</reference>
<dbReference type="EMBL" id="JRKJ01000006">
    <property type="protein sequence ID" value="KGQ19608.1"/>
    <property type="molecule type" value="Genomic_DNA"/>
</dbReference>
<dbReference type="STRING" id="1300345.LF41_2546"/>
<accession>A0A0A2WIK1</accession>
<dbReference type="PATRIC" id="fig|1300345.3.peg.1112"/>
<dbReference type="eggNOG" id="COG1801">
    <property type="taxonomic scope" value="Bacteria"/>
</dbReference>
<dbReference type="Gene3D" id="3.20.20.410">
    <property type="entry name" value="Protein of unknown function UPF0759"/>
    <property type="match status" value="1"/>
</dbReference>
<comment type="caution">
    <text evidence="1">The sequence shown here is derived from an EMBL/GenBank/DDBJ whole genome shotgun (WGS) entry which is preliminary data.</text>
</comment>
<dbReference type="Pfam" id="PF01904">
    <property type="entry name" value="DUF72"/>
    <property type="match status" value="1"/>
</dbReference>
<organism evidence="1 2">
    <name type="scientific">Lysobacter dokdonensis DS-58</name>
    <dbReference type="NCBI Taxonomy" id="1300345"/>
    <lineage>
        <taxon>Bacteria</taxon>
        <taxon>Pseudomonadati</taxon>
        <taxon>Pseudomonadota</taxon>
        <taxon>Gammaproteobacteria</taxon>
        <taxon>Lysobacterales</taxon>
        <taxon>Lysobacteraceae</taxon>
        <taxon>Noviluteimonas</taxon>
    </lineage>
</organism>
<evidence type="ECO:0000313" key="2">
    <source>
        <dbReference type="Proteomes" id="UP000030518"/>
    </source>
</evidence>
<dbReference type="InterPro" id="IPR036520">
    <property type="entry name" value="UPF0759_sf"/>
</dbReference>
<dbReference type="OrthoDB" id="9780310at2"/>
<dbReference type="Proteomes" id="UP000030518">
    <property type="component" value="Unassembled WGS sequence"/>
</dbReference>
<sequence length="280" mass="30926">MATPRAKDADLGLTPPGAIDGIRVGVGGWTYAPWRETFFPEGLVQRRELEYASRRLSAIEINGTYYSAQKPDTYARWRDETPDGFVFTAKAPMRIVQAKALANTLGQVEAFVGGIATLGAKLGAIAWQFERNLDREDFARFVDGLPMSVDGRPLRHALEVRDATSVDTTLVDLARRKNVALVFTDSTEWPSFADITADFVYARLMRARSKITTGYARPELVAWAERARLWAGGGEPKDLPRLGGPSPKAVHRDVFVFFINADKERNPAAATTLIELLGDP</sequence>
<dbReference type="PANTHER" id="PTHR30348:SF4">
    <property type="entry name" value="DUF72 DOMAIN-CONTAINING PROTEIN"/>
    <property type="match status" value="1"/>
</dbReference>
<proteinExistence type="predicted"/>
<name>A0A0A2WIK1_9GAMM</name>
<dbReference type="InterPro" id="IPR002763">
    <property type="entry name" value="DUF72"/>
</dbReference>
<evidence type="ECO:0000313" key="1">
    <source>
        <dbReference type="EMBL" id="KGQ19608.1"/>
    </source>
</evidence>
<dbReference type="AlphaFoldDB" id="A0A0A2WIK1"/>
<keyword evidence="2" id="KW-1185">Reference proteome</keyword>
<dbReference type="PANTHER" id="PTHR30348">
    <property type="entry name" value="UNCHARACTERIZED PROTEIN YECE"/>
    <property type="match status" value="1"/>
</dbReference>
<dbReference type="RefSeq" id="WP_036167205.1">
    <property type="nucleotide sequence ID" value="NZ_JRKJ01000006.1"/>
</dbReference>